<evidence type="ECO:0000313" key="3">
    <source>
        <dbReference type="Proteomes" id="UP000177817"/>
    </source>
</evidence>
<name>A0A1G2BJT8_9BACT</name>
<proteinExistence type="predicted"/>
<reference evidence="2 3" key="1">
    <citation type="journal article" date="2016" name="Nat. Commun.">
        <title>Thousands of microbial genomes shed light on interconnected biogeochemical processes in an aquifer system.</title>
        <authorList>
            <person name="Anantharaman K."/>
            <person name="Brown C.T."/>
            <person name="Hug L.A."/>
            <person name="Sharon I."/>
            <person name="Castelle C.J."/>
            <person name="Probst A.J."/>
            <person name="Thomas B.C."/>
            <person name="Singh A."/>
            <person name="Wilkins M.J."/>
            <person name="Karaoz U."/>
            <person name="Brodie E.L."/>
            <person name="Williams K.H."/>
            <person name="Hubbard S.S."/>
            <person name="Banfield J.F."/>
        </authorList>
    </citation>
    <scope>NUCLEOTIDE SEQUENCE [LARGE SCALE GENOMIC DNA]</scope>
</reference>
<comment type="caution">
    <text evidence="2">The sequence shown here is derived from an EMBL/GenBank/DDBJ whole genome shotgun (WGS) entry which is preliminary data.</text>
</comment>
<sequence length="130" mass="13841">MALIGYSSSAKINPPSRQAARDLGGFVTRGVGAADNNIYETPSILSLLRIPGDVISFHKFAASACAPTRFAVGVPTSASRSVGIGYLPASGLSRRLWPARLNCFRQVGRGRRGASAPQQSPLKAKLFQRR</sequence>
<feature type="region of interest" description="Disordered" evidence="1">
    <location>
        <begin position="110"/>
        <end position="130"/>
    </location>
</feature>
<dbReference type="Proteomes" id="UP000177817">
    <property type="component" value="Unassembled WGS sequence"/>
</dbReference>
<gene>
    <name evidence="2" type="ORF">A2677_00650</name>
</gene>
<evidence type="ECO:0000313" key="2">
    <source>
        <dbReference type="EMBL" id="OGY88946.1"/>
    </source>
</evidence>
<protein>
    <submittedName>
        <fullName evidence="2">Uncharacterized protein</fullName>
    </submittedName>
</protein>
<organism evidence="2 3">
    <name type="scientific">Candidatus Komeilibacteria bacterium RIFCSPHIGHO2_01_FULL_52_14</name>
    <dbReference type="NCBI Taxonomy" id="1798549"/>
    <lineage>
        <taxon>Bacteria</taxon>
        <taxon>Candidatus Komeiliibacteriota</taxon>
    </lineage>
</organism>
<dbReference type="EMBL" id="MHKK01000047">
    <property type="protein sequence ID" value="OGY88946.1"/>
    <property type="molecule type" value="Genomic_DNA"/>
</dbReference>
<accession>A0A1G2BJT8</accession>
<evidence type="ECO:0000256" key="1">
    <source>
        <dbReference type="SAM" id="MobiDB-lite"/>
    </source>
</evidence>
<dbReference type="AlphaFoldDB" id="A0A1G2BJT8"/>